<dbReference type="PANTHER" id="PTHR43638">
    <property type="entry name" value="OXIDOREDUCTASE, ALDO/KETO REDUCTASE FAMILY PROTEIN"/>
    <property type="match status" value="1"/>
</dbReference>
<feature type="domain" description="NADP-dependent oxidoreductase" evidence="4">
    <location>
        <begin position="31"/>
        <end position="286"/>
    </location>
</feature>
<dbReference type="Gene3D" id="3.20.20.100">
    <property type="entry name" value="NADP-dependent oxidoreductase domain"/>
    <property type="match status" value="1"/>
</dbReference>
<feature type="binding site" evidence="2">
    <location>
        <position position="128"/>
    </location>
    <ligand>
        <name>substrate</name>
    </ligand>
</feature>
<sequence length="299" mass="32854">MMEQPYFLNDKEDAAMKHTVTLSNGVSVPALGQGTWYLGDAEEIRAREIDALRAGIEAGMTLLDTAENYGDGRSETLVGEAIRPYDRAKLFLVSKVMPSNAYGTRLMQSLDRSLSHLGTDYLDLYLYHWRGERPLVEMVAAMEEARTAGKIRAWGVSNLDTADMEELWRIDGGTNCAVNQVLYHMGSRGIDYSLLPWMRAHHVVLMAYCPLAQVGRLGCDLLGSSVLGELAAKYGATPAQIALAWAIRDGNTIAIPRTGRREHAVSNAGADAFDLTAEDCAAIDRVFPPPTQKEPLHIE</sequence>
<dbReference type="AlphaFoldDB" id="G5GN91"/>
<dbReference type="PIRSF" id="PIRSF000097">
    <property type="entry name" value="AKR"/>
    <property type="match status" value="1"/>
</dbReference>
<protein>
    <recommendedName>
        <fullName evidence="4">NADP-dependent oxidoreductase domain-containing protein</fullName>
    </recommendedName>
</protein>
<dbReference type="HOGENOM" id="CLU_023205_2_3_9"/>
<dbReference type="InterPro" id="IPR020471">
    <property type="entry name" value="AKR"/>
</dbReference>
<organism evidence="5 6">
    <name type="scientific">Selenomonas infelix ATCC 43532</name>
    <dbReference type="NCBI Taxonomy" id="679201"/>
    <lineage>
        <taxon>Bacteria</taxon>
        <taxon>Bacillati</taxon>
        <taxon>Bacillota</taxon>
        <taxon>Negativicutes</taxon>
        <taxon>Selenomonadales</taxon>
        <taxon>Selenomonadaceae</taxon>
        <taxon>Selenomonas</taxon>
    </lineage>
</organism>
<evidence type="ECO:0000259" key="4">
    <source>
        <dbReference type="Pfam" id="PF00248"/>
    </source>
</evidence>
<gene>
    <name evidence="5" type="ORF">HMPREF9334_00845</name>
</gene>
<name>G5GN91_9FIRM</name>
<dbReference type="eggNOG" id="COG0656">
    <property type="taxonomic scope" value="Bacteria"/>
</dbReference>
<proteinExistence type="predicted"/>
<comment type="caution">
    <text evidence="5">The sequence shown here is derived from an EMBL/GenBank/DDBJ whole genome shotgun (WGS) entry which is preliminary data.</text>
</comment>
<accession>G5GN91</accession>
<dbReference type="Proteomes" id="UP000004129">
    <property type="component" value="Unassembled WGS sequence"/>
</dbReference>
<dbReference type="GO" id="GO:0016491">
    <property type="term" value="F:oxidoreductase activity"/>
    <property type="evidence" value="ECO:0007669"/>
    <property type="project" value="InterPro"/>
</dbReference>
<evidence type="ECO:0000313" key="5">
    <source>
        <dbReference type="EMBL" id="EHG21428.1"/>
    </source>
</evidence>
<evidence type="ECO:0000313" key="6">
    <source>
        <dbReference type="Proteomes" id="UP000004129"/>
    </source>
</evidence>
<dbReference type="PRINTS" id="PR00069">
    <property type="entry name" value="ALDKETRDTASE"/>
</dbReference>
<dbReference type="InterPro" id="IPR023210">
    <property type="entry name" value="NADP_OxRdtase_dom"/>
</dbReference>
<dbReference type="PANTHER" id="PTHR43638:SF3">
    <property type="entry name" value="ALDEHYDE REDUCTASE"/>
    <property type="match status" value="1"/>
</dbReference>
<evidence type="ECO:0000256" key="1">
    <source>
        <dbReference type="PIRSR" id="PIRSR000097-1"/>
    </source>
</evidence>
<dbReference type="Pfam" id="PF00248">
    <property type="entry name" value="Aldo_ket_red"/>
    <property type="match status" value="1"/>
</dbReference>
<feature type="active site" description="Proton donor" evidence="1">
    <location>
        <position position="69"/>
    </location>
</feature>
<dbReference type="PATRIC" id="fig|679201.3.peg.853"/>
<evidence type="ECO:0000256" key="3">
    <source>
        <dbReference type="PIRSR" id="PIRSR000097-3"/>
    </source>
</evidence>
<reference evidence="5 6" key="1">
    <citation type="submission" date="2011-08" db="EMBL/GenBank/DDBJ databases">
        <title>The Genome Sequence of Selenomonas infelix ATCC 43532.</title>
        <authorList>
            <consortium name="The Broad Institute Genome Sequencing Platform"/>
            <person name="Earl A."/>
            <person name="Ward D."/>
            <person name="Feldgarden M."/>
            <person name="Gevers D."/>
            <person name="Izard J."/>
            <person name="Blanton J.M."/>
            <person name="Baranova O.V."/>
            <person name="Dewhirst F.E."/>
            <person name="Young S.K."/>
            <person name="Zeng Q."/>
            <person name="Gargeya S."/>
            <person name="Fitzgerald M."/>
            <person name="Haas B."/>
            <person name="Abouelleil A."/>
            <person name="Alvarado L."/>
            <person name="Arachchi H.M."/>
            <person name="Berlin A."/>
            <person name="Brown A."/>
            <person name="Chapman S.B."/>
            <person name="Chen Z."/>
            <person name="Dunbar C."/>
            <person name="Freedman E."/>
            <person name="Gearin G."/>
            <person name="Gellesch M."/>
            <person name="Goldberg J."/>
            <person name="Griggs A."/>
            <person name="Gujja S."/>
            <person name="Heiman D."/>
            <person name="Howarth C."/>
            <person name="Larson L."/>
            <person name="Lui A."/>
            <person name="MacDonald P.J.P."/>
            <person name="Montmayeur A."/>
            <person name="Murphy C."/>
            <person name="Neiman D."/>
            <person name="Pearson M."/>
            <person name="Priest M."/>
            <person name="Roberts A."/>
            <person name="Saif S."/>
            <person name="Shea T."/>
            <person name="Shenoy N."/>
            <person name="Sisk P."/>
            <person name="Stolte C."/>
            <person name="Sykes S."/>
            <person name="Wortman J."/>
            <person name="Nusbaum C."/>
            <person name="Birren B."/>
        </authorList>
    </citation>
    <scope>NUCLEOTIDE SEQUENCE [LARGE SCALE GENOMIC DNA]</scope>
    <source>
        <strain evidence="5 6">ATCC 43532</strain>
    </source>
</reference>
<dbReference type="InterPro" id="IPR036812">
    <property type="entry name" value="NAD(P)_OxRdtase_dom_sf"/>
</dbReference>
<dbReference type="STRING" id="679201.HMPREF9334_00845"/>
<dbReference type="SUPFAM" id="SSF51430">
    <property type="entry name" value="NAD(P)-linked oxidoreductase"/>
    <property type="match status" value="1"/>
</dbReference>
<feature type="site" description="Lowers pKa of active site Tyr" evidence="3">
    <location>
        <position position="95"/>
    </location>
</feature>
<keyword evidence="6" id="KW-1185">Reference proteome</keyword>
<evidence type="ECO:0000256" key="2">
    <source>
        <dbReference type="PIRSR" id="PIRSR000097-2"/>
    </source>
</evidence>
<dbReference type="CDD" id="cd19138">
    <property type="entry name" value="AKR_YeaE"/>
    <property type="match status" value="1"/>
</dbReference>
<dbReference type="EMBL" id="ACZM01000007">
    <property type="protein sequence ID" value="EHG21428.1"/>
    <property type="molecule type" value="Genomic_DNA"/>
</dbReference>